<dbReference type="Proteomes" id="UP001054945">
    <property type="component" value="Unassembled WGS sequence"/>
</dbReference>
<dbReference type="EMBL" id="BPLR01014807">
    <property type="protein sequence ID" value="GIY71436.1"/>
    <property type="molecule type" value="Genomic_DNA"/>
</dbReference>
<comment type="caution">
    <text evidence="1">The sequence shown here is derived from an EMBL/GenBank/DDBJ whole genome shotgun (WGS) entry which is preliminary data.</text>
</comment>
<sequence length="94" mass="10775">MITDEEPLNTQPRMSPVMVNIENQGIKLLNNLIGAEFPNRINLKISSKFIKRMAINNQAYQDLINFRSLKELNYFRTTPKSLCPLKAVIKGLPD</sequence>
<evidence type="ECO:0000313" key="1">
    <source>
        <dbReference type="EMBL" id="GIY71436.1"/>
    </source>
</evidence>
<proteinExistence type="predicted"/>
<accession>A0AAV4VLV0</accession>
<organism evidence="1 2">
    <name type="scientific">Caerostris extrusa</name>
    <name type="common">Bark spider</name>
    <name type="synonym">Caerostris bankana</name>
    <dbReference type="NCBI Taxonomy" id="172846"/>
    <lineage>
        <taxon>Eukaryota</taxon>
        <taxon>Metazoa</taxon>
        <taxon>Ecdysozoa</taxon>
        <taxon>Arthropoda</taxon>
        <taxon>Chelicerata</taxon>
        <taxon>Arachnida</taxon>
        <taxon>Araneae</taxon>
        <taxon>Araneomorphae</taxon>
        <taxon>Entelegynae</taxon>
        <taxon>Araneoidea</taxon>
        <taxon>Araneidae</taxon>
        <taxon>Caerostris</taxon>
    </lineage>
</organism>
<evidence type="ECO:0000313" key="2">
    <source>
        <dbReference type="Proteomes" id="UP001054945"/>
    </source>
</evidence>
<protein>
    <submittedName>
        <fullName evidence="1">Uncharacterized protein</fullName>
    </submittedName>
</protein>
<gene>
    <name evidence="1" type="ORF">CEXT_377281</name>
</gene>
<reference evidence="1 2" key="1">
    <citation type="submission" date="2021-06" db="EMBL/GenBank/DDBJ databases">
        <title>Caerostris extrusa draft genome.</title>
        <authorList>
            <person name="Kono N."/>
            <person name="Arakawa K."/>
        </authorList>
    </citation>
    <scope>NUCLEOTIDE SEQUENCE [LARGE SCALE GENOMIC DNA]</scope>
</reference>
<name>A0AAV4VLV0_CAEEX</name>
<dbReference type="AlphaFoldDB" id="A0AAV4VLV0"/>
<keyword evidence="2" id="KW-1185">Reference proteome</keyword>